<evidence type="ECO:0000256" key="1">
    <source>
        <dbReference type="ARBA" id="ARBA00004236"/>
    </source>
</evidence>
<reference evidence="8 9" key="1">
    <citation type="journal article" date="2011" name="Proc. Natl. Acad. Sci. U.S.A.">
        <title>Genetic diversity and population structure of the endangered marsupial Sarcophilus harrisii (Tasmanian devil).</title>
        <authorList>
            <person name="Miller W."/>
            <person name="Hayes V.M."/>
            <person name="Ratan A."/>
            <person name="Petersen D.C."/>
            <person name="Wittekindt N.E."/>
            <person name="Miller J."/>
            <person name="Walenz B."/>
            <person name="Knight J."/>
            <person name="Qi J."/>
            <person name="Zhao F."/>
            <person name="Wang Q."/>
            <person name="Bedoya-Reina O.C."/>
            <person name="Katiyar N."/>
            <person name="Tomsho L.P."/>
            <person name="Kasson L.M."/>
            <person name="Hardie R.A."/>
            <person name="Woodbridge P."/>
            <person name="Tindall E.A."/>
            <person name="Bertelsen M.F."/>
            <person name="Dixon D."/>
            <person name="Pyecroft S."/>
            <person name="Helgen K.M."/>
            <person name="Lesk A.M."/>
            <person name="Pringle T.H."/>
            <person name="Patterson N."/>
            <person name="Zhang Y."/>
            <person name="Kreiss A."/>
            <person name="Woods G.M."/>
            <person name="Jones M.E."/>
            <person name="Schuster S.C."/>
        </authorList>
    </citation>
    <scope>NUCLEOTIDE SEQUENCE [LARGE SCALE GENOMIC DNA]</scope>
</reference>
<evidence type="ECO:0000256" key="3">
    <source>
        <dbReference type="ARBA" id="ARBA00022729"/>
    </source>
</evidence>
<dbReference type="InParanoid" id="A0A7N4NVL1"/>
<dbReference type="InterPro" id="IPR016054">
    <property type="entry name" value="LY6_UPA_recep-like"/>
</dbReference>
<evidence type="ECO:0000259" key="7">
    <source>
        <dbReference type="SMART" id="SM00134"/>
    </source>
</evidence>
<dbReference type="Ensembl" id="ENSSHAT00000032791.1">
    <property type="protein sequence ID" value="ENSSHAP00000028397.1"/>
    <property type="gene ID" value="ENSSHAG00000026529.1"/>
</dbReference>
<evidence type="ECO:0000256" key="6">
    <source>
        <dbReference type="SAM" id="MobiDB-lite"/>
    </source>
</evidence>
<gene>
    <name evidence="8" type="primary">LY6D</name>
</gene>
<dbReference type="GO" id="GO:0009986">
    <property type="term" value="C:cell surface"/>
    <property type="evidence" value="ECO:0007669"/>
    <property type="project" value="InterPro"/>
</dbReference>
<dbReference type="InterPro" id="IPR042339">
    <property type="entry name" value="Ly6D"/>
</dbReference>
<dbReference type="AlphaFoldDB" id="A0A7N4NVL1"/>
<name>A0A7N4NVL1_SARHA</name>
<keyword evidence="5" id="KW-0325">Glycoprotein</keyword>
<dbReference type="SUPFAM" id="SSF57302">
    <property type="entry name" value="Snake toxin-like"/>
    <property type="match status" value="1"/>
</dbReference>
<feature type="domain" description="UPAR/Ly6" evidence="7">
    <location>
        <begin position="68"/>
        <end position="150"/>
    </location>
</feature>
<dbReference type="PANTHER" id="PTHR16982:SF2">
    <property type="entry name" value="LYMPHOCYTE ANTIGEN 6D"/>
    <property type="match status" value="1"/>
</dbReference>
<reference evidence="8" key="2">
    <citation type="submission" date="2025-08" db="UniProtKB">
        <authorList>
            <consortium name="Ensembl"/>
        </authorList>
    </citation>
    <scope>IDENTIFICATION</scope>
</reference>
<evidence type="ECO:0000256" key="2">
    <source>
        <dbReference type="ARBA" id="ARBA00022475"/>
    </source>
</evidence>
<reference evidence="8" key="3">
    <citation type="submission" date="2025-09" db="UniProtKB">
        <authorList>
            <consortium name="Ensembl"/>
        </authorList>
    </citation>
    <scope>IDENTIFICATION</scope>
</reference>
<dbReference type="PANTHER" id="PTHR16982">
    <property type="entry name" value="LYMPHOCYTE ANTIGEN 6D"/>
    <property type="match status" value="1"/>
</dbReference>
<dbReference type="InterPro" id="IPR045860">
    <property type="entry name" value="Snake_toxin-like_sf"/>
</dbReference>
<evidence type="ECO:0000313" key="8">
    <source>
        <dbReference type="Ensembl" id="ENSSHAP00000028397.1"/>
    </source>
</evidence>
<dbReference type="CDD" id="cd23542">
    <property type="entry name" value="TFP_LU_ECD_Ly6D"/>
    <property type="match status" value="1"/>
</dbReference>
<dbReference type="FunCoup" id="A0A7N4NVL1">
    <property type="interactions" value="22"/>
</dbReference>
<dbReference type="SMART" id="SM00134">
    <property type="entry name" value="LU"/>
    <property type="match status" value="1"/>
</dbReference>
<dbReference type="GO" id="GO:0030098">
    <property type="term" value="P:lymphocyte differentiation"/>
    <property type="evidence" value="ECO:0007669"/>
    <property type="project" value="InterPro"/>
</dbReference>
<keyword evidence="2" id="KW-1003">Cell membrane</keyword>
<dbReference type="Gene3D" id="2.10.60.10">
    <property type="entry name" value="CD59"/>
    <property type="match status" value="1"/>
</dbReference>
<sequence length="169" mass="18206">MQSIRVPSLESGKPKFKSSPSLSPHGAIRPLWEEEGLSFHLGRNLGNMKCLLMFLAVTAIAIGQAQALQCHVCESADNCKKATYCPNSSQYCKTTLIYQRLAGNLVKKECAEYCSPQNSNAGQTQPQVRCCTTDLCNVGIENSAPVHTLLSHAVLALSLILALVSALSL</sequence>
<proteinExistence type="predicted"/>
<evidence type="ECO:0000256" key="5">
    <source>
        <dbReference type="ARBA" id="ARBA00023180"/>
    </source>
</evidence>
<accession>A0A7N4NVL1</accession>
<keyword evidence="4" id="KW-0472">Membrane</keyword>
<dbReference type="GO" id="GO:0005886">
    <property type="term" value="C:plasma membrane"/>
    <property type="evidence" value="ECO:0007669"/>
    <property type="project" value="UniProtKB-SubCell"/>
</dbReference>
<comment type="subcellular location">
    <subcellularLocation>
        <location evidence="1">Cell membrane</location>
    </subcellularLocation>
</comment>
<organism evidence="8 9">
    <name type="scientific">Sarcophilus harrisii</name>
    <name type="common">Tasmanian devil</name>
    <name type="synonym">Sarcophilus laniarius</name>
    <dbReference type="NCBI Taxonomy" id="9305"/>
    <lineage>
        <taxon>Eukaryota</taxon>
        <taxon>Metazoa</taxon>
        <taxon>Chordata</taxon>
        <taxon>Craniata</taxon>
        <taxon>Vertebrata</taxon>
        <taxon>Euteleostomi</taxon>
        <taxon>Mammalia</taxon>
        <taxon>Metatheria</taxon>
        <taxon>Dasyuromorphia</taxon>
        <taxon>Dasyuridae</taxon>
        <taxon>Sarcophilus</taxon>
    </lineage>
</organism>
<evidence type="ECO:0000313" key="9">
    <source>
        <dbReference type="Proteomes" id="UP000007648"/>
    </source>
</evidence>
<dbReference type="Pfam" id="PF00087">
    <property type="entry name" value="Toxin_TOLIP"/>
    <property type="match status" value="1"/>
</dbReference>
<protein>
    <recommendedName>
        <fullName evidence="7">UPAR/Ly6 domain-containing protein</fullName>
    </recommendedName>
</protein>
<dbReference type="InterPro" id="IPR035076">
    <property type="entry name" value="Toxin/TOLIP"/>
</dbReference>
<dbReference type="FunFam" id="2.10.60.10:FF:000003">
    <property type="entry name" value="lymphocyte antigen 6E isoform X1"/>
    <property type="match status" value="1"/>
</dbReference>
<keyword evidence="3" id="KW-0732">Signal</keyword>
<dbReference type="Proteomes" id="UP000007648">
    <property type="component" value="Unassembled WGS sequence"/>
</dbReference>
<dbReference type="GeneTree" id="ENSGT00730000111514"/>
<feature type="region of interest" description="Disordered" evidence="6">
    <location>
        <begin position="1"/>
        <end position="24"/>
    </location>
</feature>
<evidence type="ECO:0000256" key="4">
    <source>
        <dbReference type="ARBA" id="ARBA00023136"/>
    </source>
</evidence>
<keyword evidence="9" id="KW-1185">Reference proteome</keyword>